<name>A0ACB8QE63_9AGAM</name>
<sequence length="463" mass="50113">MSKLVIQGTVLTPEDGDAYAAAIRRNSDLSQLPAKLVAQPVTYTDVVDIIAYAKSQTPPIEVAVKGGGAHPATWASSDGGIVVDLSKLKDVTVLTDKKSVVVQGGALWGDVYEVLSKEELDVVGSPLWFVGVGGYTLGGGYGPLSGTHGLAIDNLLSATVILADGRIVEASANSEPELFWAIRGGGGQFGLVVEFTFKLYPSSGPYGTGVIVYPGDEMENVIKVIQGWKAGQTPFERFTINFSRSAPHWKPSIVMLPWVAHDENGERSKTVLKPFLDGPIKPVFQRLATVPNMLVVSHGADASLGTAPRRLSIRGTLFSDFFPELLLGVWQRWVEFTEGNEDVRSSTVIWDLTSPKKLAEINVADTALKTRVPHYWMVVQGRSTTDASTPTANDFAKSITSYVREKNATLSGTDLGFFVNMAGGDEPPETVFGEQLPRLRRAKARYDPGNFWTKGFPIEPARD</sequence>
<comment type="caution">
    <text evidence="1">The sequence shown here is derived from an EMBL/GenBank/DDBJ whole genome shotgun (WGS) entry which is preliminary data.</text>
</comment>
<reference evidence="1" key="2">
    <citation type="journal article" date="2022" name="New Phytol.">
        <title>Evolutionary transition to the ectomycorrhizal habit in the genomes of a hyperdiverse lineage of mushroom-forming fungi.</title>
        <authorList>
            <person name="Looney B."/>
            <person name="Miyauchi S."/>
            <person name="Morin E."/>
            <person name="Drula E."/>
            <person name="Courty P.E."/>
            <person name="Kohler A."/>
            <person name="Kuo A."/>
            <person name="LaButti K."/>
            <person name="Pangilinan J."/>
            <person name="Lipzen A."/>
            <person name="Riley R."/>
            <person name="Andreopoulos W."/>
            <person name="He G."/>
            <person name="Johnson J."/>
            <person name="Nolan M."/>
            <person name="Tritt A."/>
            <person name="Barry K.W."/>
            <person name="Grigoriev I.V."/>
            <person name="Nagy L.G."/>
            <person name="Hibbett D."/>
            <person name="Henrissat B."/>
            <person name="Matheny P.B."/>
            <person name="Labbe J."/>
            <person name="Martin F.M."/>
        </authorList>
    </citation>
    <scope>NUCLEOTIDE SEQUENCE</scope>
    <source>
        <strain evidence="1">EC-137</strain>
    </source>
</reference>
<keyword evidence="2" id="KW-1185">Reference proteome</keyword>
<evidence type="ECO:0000313" key="1">
    <source>
        <dbReference type="EMBL" id="KAI0030101.1"/>
    </source>
</evidence>
<organism evidence="1 2">
    <name type="scientific">Vararia minispora EC-137</name>
    <dbReference type="NCBI Taxonomy" id="1314806"/>
    <lineage>
        <taxon>Eukaryota</taxon>
        <taxon>Fungi</taxon>
        <taxon>Dikarya</taxon>
        <taxon>Basidiomycota</taxon>
        <taxon>Agaricomycotina</taxon>
        <taxon>Agaricomycetes</taxon>
        <taxon>Russulales</taxon>
        <taxon>Lachnocladiaceae</taxon>
        <taxon>Vararia</taxon>
    </lineage>
</organism>
<gene>
    <name evidence="1" type="ORF">K488DRAFT_54950</name>
</gene>
<dbReference type="Proteomes" id="UP000814128">
    <property type="component" value="Unassembled WGS sequence"/>
</dbReference>
<accession>A0ACB8QE63</accession>
<dbReference type="EMBL" id="MU273639">
    <property type="protein sequence ID" value="KAI0030101.1"/>
    <property type="molecule type" value="Genomic_DNA"/>
</dbReference>
<evidence type="ECO:0000313" key="2">
    <source>
        <dbReference type="Proteomes" id="UP000814128"/>
    </source>
</evidence>
<reference evidence="1" key="1">
    <citation type="submission" date="2021-02" db="EMBL/GenBank/DDBJ databases">
        <authorList>
            <consortium name="DOE Joint Genome Institute"/>
            <person name="Ahrendt S."/>
            <person name="Looney B.P."/>
            <person name="Miyauchi S."/>
            <person name="Morin E."/>
            <person name="Drula E."/>
            <person name="Courty P.E."/>
            <person name="Chicoki N."/>
            <person name="Fauchery L."/>
            <person name="Kohler A."/>
            <person name="Kuo A."/>
            <person name="Labutti K."/>
            <person name="Pangilinan J."/>
            <person name="Lipzen A."/>
            <person name="Riley R."/>
            <person name="Andreopoulos W."/>
            <person name="He G."/>
            <person name="Johnson J."/>
            <person name="Barry K.W."/>
            <person name="Grigoriev I.V."/>
            <person name="Nagy L."/>
            <person name="Hibbett D."/>
            <person name="Henrissat B."/>
            <person name="Matheny P.B."/>
            <person name="Labbe J."/>
            <person name="Martin F."/>
        </authorList>
    </citation>
    <scope>NUCLEOTIDE SEQUENCE</scope>
    <source>
        <strain evidence="1">EC-137</strain>
    </source>
</reference>
<protein>
    <submittedName>
        <fullName evidence="1">FAD-binding domain-containing protein</fullName>
    </submittedName>
</protein>
<proteinExistence type="predicted"/>